<evidence type="ECO:0000259" key="5">
    <source>
        <dbReference type="Pfam" id="PF00177"/>
    </source>
</evidence>
<dbReference type="PIRSF" id="PIRSF002122">
    <property type="entry name" value="RPS7p_RPS7a_RPS5e_RPS7o"/>
    <property type="match status" value="1"/>
</dbReference>
<dbReference type="EMBL" id="NXGP01000082">
    <property type="protein sequence ID" value="PIM95580.1"/>
    <property type="molecule type" value="Genomic_DNA"/>
</dbReference>
<dbReference type="Gene3D" id="1.10.455.10">
    <property type="entry name" value="Ribosomal protein S7 domain"/>
    <property type="match status" value="1"/>
</dbReference>
<sequence>MARKRRINNNVFSYSNKCLILSRMINYIMEDGEKRLAMSILRKSLDYINNKFKINPLKVLYEAIDNVVPYIEVRSTKVGGSSYQIPIDIPANRRLGLGLRWLVDSAKQRRETTAWLRLAWEIIDSVLRRSVSYRRRDVIHNLAKNNQSFAHMGW</sequence>
<reference evidence="6" key="1">
    <citation type="submission" date="2017-09" db="EMBL/GenBank/DDBJ databases">
        <authorList>
            <person name="Campbell M.A."/>
            <person name="Lukasik P."/>
            <person name="Simon C."/>
            <person name="McCutcheon J.P."/>
        </authorList>
    </citation>
    <scope>NUCLEOTIDE SEQUENCE [LARGE SCALE GENOMIC DNA]</scope>
    <source>
        <strain evidence="6">TRYCRA</strain>
    </source>
</reference>
<organism evidence="6 7">
    <name type="scientific">Candidatus Hodgkinia cicadicola</name>
    <dbReference type="NCBI Taxonomy" id="573658"/>
    <lineage>
        <taxon>Bacteria</taxon>
        <taxon>Pseudomonadati</taxon>
        <taxon>Pseudomonadota</taxon>
        <taxon>Alphaproteobacteria</taxon>
        <taxon>Hyphomicrobiales</taxon>
        <taxon>Candidatus Hodgkinia</taxon>
    </lineage>
</organism>
<dbReference type="InterPro" id="IPR036823">
    <property type="entry name" value="Ribosomal_uS7_dom_sf"/>
</dbReference>
<dbReference type="Pfam" id="PF00177">
    <property type="entry name" value="Ribosomal_S7"/>
    <property type="match status" value="1"/>
</dbReference>
<proteinExistence type="inferred from homology"/>
<dbReference type="InterPro" id="IPR023798">
    <property type="entry name" value="Ribosomal_uS7_dom"/>
</dbReference>
<keyword evidence="4" id="KW-0687">Ribonucleoprotein</keyword>
<evidence type="ECO:0000313" key="6">
    <source>
        <dbReference type="EMBL" id="PIM95580.1"/>
    </source>
</evidence>
<dbReference type="PANTHER" id="PTHR11205">
    <property type="entry name" value="RIBOSOMAL PROTEIN S7"/>
    <property type="match status" value="1"/>
</dbReference>
<keyword evidence="2" id="KW-0820">tRNA-binding</keyword>
<evidence type="ECO:0000256" key="4">
    <source>
        <dbReference type="ARBA" id="ARBA00023274"/>
    </source>
</evidence>
<evidence type="ECO:0000256" key="3">
    <source>
        <dbReference type="ARBA" id="ARBA00022980"/>
    </source>
</evidence>
<keyword evidence="7" id="KW-1185">Reference proteome</keyword>
<protein>
    <submittedName>
        <fullName evidence="6">30S ribosomal protein S7</fullName>
    </submittedName>
</protein>
<dbReference type="SUPFAM" id="SSF47973">
    <property type="entry name" value="Ribosomal protein S7"/>
    <property type="match status" value="1"/>
</dbReference>
<dbReference type="GO" id="GO:0005840">
    <property type="term" value="C:ribosome"/>
    <property type="evidence" value="ECO:0007669"/>
    <property type="project" value="UniProtKB-KW"/>
</dbReference>
<evidence type="ECO:0000256" key="2">
    <source>
        <dbReference type="ARBA" id="ARBA00022555"/>
    </source>
</evidence>
<dbReference type="InterPro" id="IPR000235">
    <property type="entry name" value="Ribosomal_uS7"/>
</dbReference>
<evidence type="ECO:0000256" key="1">
    <source>
        <dbReference type="ARBA" id="ARBA00007151"/>
    </source>
</evidence>
<comment type="caution">
    <text evidence="6">The sequence shown here is derived from an EMBL/GenBank/DDBJ whole genome shotgun (WGS) entry which is preliminary data.</text>
</comment>
<keyword evidence="3 6" id="KW-0689">Ribosomal protein</keyword>
<gene>
    <name evidence="6" type="primary">rpsG</name>
    <name evidence="6" type="ORF">trycra_172</name>
</gene>
<accession>A0ABX4MFY1</accession>
<evidence type="ECO:0000313" key="7">
    <source>
        <dbReference type="Proteomes" id="UP000228979"/>
    </source>
</evidence>
<dbReference type="Proteomes" id="UP000228979">
    <property type="component" value="Unassembled WGS sequence"/>
</dbReference>
<feature type="domain" description="Small ribosomal subunit protein uS7" evidence="5">
    <location>
        <begin position="3"/>
        <end position="146"/>
    </location>
</feature>
<name>A0ABX4MFY1_9HYPH</name>
<comment type="similarity">
    <text evidence="1">Belongs to the universal ribosomal protein uS7 family.</text>
</comment>
<keyword evidence="2" id="KW-0694">RNA-binding</keyword>